<comment type="caution">
    <text evidence="1">The sequence shown here is derived from an EMBL/GenBank/DDBJ whole genome shotgun (WGS) entry which is preliminary data.</text>
</comment>
<dbReference type="GO" id="GO:0016773">
    <property type="term" value="F:phosphotransferase activity, alcohol group as acceptor"/>
    <property type="evidence" value="ECO:0007669"/>
    <property type="project" value="InterPro"/>
</dbReference>
<keyword evidence="2" id="KW-1185">Reference proteome</keyword>
<protein>
    <submittedName>
        <fullName evidence="1">Aminoglycoside phosphotransferase family protein</fullName>
    </submittedName>
</protein>
<dbReference type="RefSeq" id="WP_259625251.1">
    <property type="nucleotide sequence ID" value="NZ_JANYMP010000011.1"/>
</dbReference>
<accession>A0A9X3AG75</accession>
<evidence type="ECO:0000313" key="2">
    <source>
        <dbReference type="Proteomes" id="UP001141259"/>
    </source>
</evidence>
<name>A0A9X3AG75_9PSEU</name>
<dbReference type="InterPro" id="IPR006748">
    <property type="entry name" value="NH2Glyco/OHUrea_AB-resist_kin"/>
</dbReference>
<dbReference type="EMBL" id="JANYMP010000011">
    <property type="protein sequence ID" value="MCS7479747.1"/>
    <property type="molecule type" value="Genomic_DNA"/>
</dbReference>
<reference evidence="1" key="1">
    <citation type="submission" date="2022-08" db="EMBL/GenBank/DDBJ databases">
        <authorList>
            <person name="Tistechok S."/>
            <person name="Samborskyy M."/>
            <person name="Roman I."/>
        </authorList>
    </citation>
    <scope>NUCLEOTIDE SEQUENCE</scope>
    <source>
        <strain evidence="1">DSM 103496</strain>
    </source>
</reference>
<dbReference type="AlphaFoldDB" id="A0A9X3AG75"/>
<dbReference type="SUPFAM" id="SSF56112">
    <property type="entry name" value="Protein kinase-like (PK-like)"/>
    <property type="match status" value="1"/>
</dbReference>
<dbReference type="Pfam" id="PF04655">
    <property type="entry name" value="APH_6_hur"/>
    <property type="match status" value="1"/>
</dbReference>
<evidence type="ECO:0000313" key="1">
    <source>
        <dbReference type="EMBL" id="MCS7479747.1"/>
    </source>
</evidence>
<dbReference type="InterPro" id="IPR011009">
    <property type="entry name" value="Kinase-like_dom_sf"/>
</dbReference>
<organism evidence="1 2">
    <name type="scientific">Umezawaea endophytica</name>
    <dbReference type="NCBI Taxonomy" id="1654476"/>
    <lineage>
        <taxon>Bacteria</taxon>
        <taxon>Bacillati</taxon>
        <taxon>Actinomycetota</taxon>
        <taxon>Actinomycetes</taxon>
        <taxon>Pseudonocardiales</taxon>
        <taxon>Pseudonocardiaceae</taxon>
        <taxon>Umezawaea</taxon>
    </lineage>
</organism>
<sequence>MITVPKGFGEGLGKDAPEWVDSLPKLAAEFCARWRLTPDGDLLNGYVAVVLPVRRADGTPAALKLTWQDTETEHEALALKLWDGRGVVRLLDHDDEHGALLLERLDHTRTLMTAPIEVAVQVTGELLRDLRVPAPPEVDQVGFRDFAADNAAHGHPVPKPLLDQAVSLVAELTADAGRTLVNGDLHYGNVLGGDRAPWLMIDPKPLAGDPEFCALPLLWNRFTEMDGRRGTRDRLRALADIGELDFDRARAWGVVRAVEGELWALRVGDTDFADVAEALAERLG</sequence>
<gene>
    <name evidence="1" type="ORF">NZH93_23040</name>
</gene>
<proteinExistence type="predicted"/>
<dbReference type="GO" id="GO:0019748">
    <property type="term" value="P:secondary metabolic process"/>
    <property type="evidence" value="ECO:0007669"/>
    <property type="project" value="InterPro"/>
</dbReference>
<dbReference type="Proteomes" id="UP001141259">
    <property type="component" value="Unassembled WGS sequence"/>
</dbReference>